<evidence type="ECO:0000256" key="4">
    <source>
        <dbReference type="ARBA" id="ARBA00022741"/>
    </source>
</evidence>
<feature type="compositionally biased region" description="Low complexity" evidence="10">
    <location>
        <begin position="111"/>
        <end position="121"/>
    </location>
</feature>
<dbReference type="Gene3D" id="2.40.30.10">
    <property type="entry name" value="Translation factors"/>
    <property type="match status" value="2"/>
</dbReference>
<protein>
    <recommendedName>
        <fullName evidence="2 8">Translation initiation factor IF-2</fullName>
    </recommendedName>
</protein>
<dbReference type="FunFam" id="3.40.50.300:FF:000019">
    <property type="entry name" value="Translation initiation factor IF-2"/>
    <property type="match status" value="1"/>
</dbReference>
<dbReference type="SUPFAM" id="SSF50447">
    <property type="entry name" value="Translation proteins"/>
    <property type="match status" value="2"/>
</dbReference>
<dbReference type="CDD" id="cd03692">
    <property type="entry name" value="mtIF2_IVc"/>
    <property type="match status" value="1"/>
</dbReference>
<keyword evidence="6 8" id="KW-0342">GTP-binding</keyword>
<dbReference type="InterPro" id="IPR036925">
    <property type="entry name" value="TIF_IF2_dom3_sf"/>
</dbReference>
<evidence type="ECO:0000259" key="11">
    <source>
        <dbReference type="PROSITE" id="PS51722"/>
    </source>
</evidence>
<dbReference type="PROSITE" id="PS51722">
    <property type="entry name" value="G_TR_2"/>
    <property type="match status" value="1"/>
</dbReference>
<comment type="function">
    <text evidence="7 8 9">One of the essential components for the initiation of protein synthesis. Protects formylmethionyl-tRNA from spontaneous hydrolysis and promotes its binding to the 30S ribosomal subunits. Also involved in the hydrolysis of GTP during the formation of the 70S ribosomal complex.</text>
</comment>
<proteinExistence type="inferred from homology"/>
<feature type="binding site" evidence="8">
    <location>
        <begin position="260"/>
        <end position="267"/>
    </location>
    <ligand>
        <name>GTP</name>
        <dbReference type="ChEBI" id="CHEBI:37565"/>
    </ligand>
</feature>
<dbReference type="InterPro" id="IPR015760">
    <property type="entry name" value="TIF_IF2"/>
</dbReference>
<feature type="region of interest" description="G-domain" evidence="8">
    <location>
        <begin position="254"/>
        <end position="402"/>
    </location>
</feature>
<feature type="region of interest" description="Disordered" evidence="10">
    <location>
        <begin position="52"/>
        <end position="163"/>
    </location>
</feature>
<evidence type="ECO:0000256" key="3">
    <source>
        <dbReference type="ARBA" id="ARBA00022540"/>
    </source>
</evidence>
<dbReference type="FunFam" id="2.40.30.10:FF:000007">
    <property type="entry name" value="Translation initiation factor IF-2"/>
    <property type="match status" value="1"/>
</dbReference>
<evidence type="ECO:0000256" key="5">
    <source>
        <dbReference type="ARBA" id="ARBA00022917"/>
    </source>
</evidence>
<evidence type="ECO:0000256" key="2">
    <source>
        <dbReference type="ARBA" id="ARBA00020675"/>
    </source>
</evidence>
<comment type="subcellular location">
    <subcellularLocation>
        <location evidence="8">Cytoplasm</location>
    </subcellularLocation>
</comment>
<keyword evidence="13" id="KW-1185">Reference proteome</keyword>
<keyword evidence="4 8" id="KW-0547">Nucleotide-binding</keyword>
<dbReference type="InterPro" id="IPR009000">
    <property type="entry name" value="Transl_B-barrel_sf"/>
</dbReference>
<dbReference type="GO" id="GO:0003743">
    <property type="term" value="F:translation initiation factor activity"/>
    <property type="evidence" value="ECO:0007669"/>
    <property type="project" value="UniProtKB-UniRule"/>
</dbReference>
<name>C0GIV8_DETAL</name>
<dbReference type="InterPro" id="IPR027417">
    <property type="entry name" value="P-loop_NTPase"/>
</dbReference>
<dbReference type="GO" id="GO:0005525">
    <property type="term" value="F:GTP binding"/>
    <property type="evidence" value="ECO:0007669"/>
    <property type="project" value="UniProtKB-KW"/>
</dbReference>
<dbReference type="InterPro" id="IPR044145">
    <property type="entry name" value="IF2_II"/>
</dbReference>
<dbReference type="Gene3D" id="3.40.50.300">
    <property type="entry name" value="P-loop containing nucleotide triphosphate hydrolases"/>
    <property type="match status" value="1"/>
</dbReference>
<dbReference type="InterPro" id="IPR005225">
    <property type="entry name" value="Small_GTP-bd"/>
</dbReference>
<dbReference type="Proteomes" id="UP000006443">
    <property type="component" value="Unassembled WGS sequence"/>
</dbReference>
<comment type="caution">
    <text evidence="12">The sequence shown here is derived from an EMBL/GenBank/DDBJ whole genome shotgun (WGS) entry which is preliminary data.</text>
</comment>
<dbReference type="GO" id="GO:0003924">
    <property type="term" value="F:GTPase activity"/>
    <property type="evidence" value="ECO:0007669"/>
    <property type="project" value="UniProtKB-UniRule"/>
</dbReference>
<evidence type="ECO:0000256" key="7">
    <source>
        <dbReference type="ARBA" id="ARBA00025162"/>
    </source>
</evidence>
<reference evidence="12 13" key="1">
    <citation type="submission" date="2009-02" db="EMBL/GenBank/DDBJ databases">
        <title>Sequencing of the draft genome and assembly of Dethiobacter alkaliphilus AHT 1.</title>
        <authorList>
            <consortium name="US DOE Joint Genome Institute (JGI-PGF)"/>
            <person name="Lucas S."/>
            <person name="Copeland A."/>
            <person name="Lapidus A."/>
            <person name="Glavina del Rio T."/>
            <person name="Dalin E."/>
            <person name="Tice H."/>
            <person name="Bruce D."/>
            <person name="Goodwin L."/>
            <person name="Pitluck S."/>
            <person name="Larimer F."/>
            <person name="Land M.L."/>
            <person name="Hauser L."/>
            <person name="Muyzer G."/>
        </authorList>
    </citation>
    <scope>NUCLEOTIDE SEQUENCE [LARGE SCALE GENOMIC DNA]</scope>
    <source>
        <strain evidence="12 13">AHT 1</strain>
    </source>
</reference>
<dbReference type="SUPFAM" id="SSF52540">
    <property type="entry name" value="P-loop containing nucleoside triphosphate hydrolases"/>
    <property type="match status" value="1"/>
</dbReference>
<feature type="binding site" evidence="8">
    <location>
        <begin position="306"/>
        <end position="310"/>
    </location>
    <ligand>
        <name>GTP</name>
        <dbReference type="ChEBI" id="CHEBI:37565"/>
    </ligand>
</feature>
<feature type="compositionally biased region" description="Low complexity" evidence="10">
    <location>
        <begin position="56"/>
        <end position="66"/>
    </location>
</feature>
<keyword evidence="8" id="KW-0963">Cytoplasm</keyword>
<sequence length="750" mass="82360">MGKTRVYELAKRLDVPSKRIIDLLADIGFEVKNHMSVVDEEAVKRITYQLTGKGEAPATQPPAQAQKQKENKPQPPKKDGGKAPKAAEAKKAQGAGAQKDQPRKKTENKPQAKPQAKPQQQRGPKSAAPGQGPRDKKQKQQRRGKKRVDKRERKARREARLLSEQERQERTVVLEGRITVGELADKMGVSASDVISKLIGLGVMATINQAVDTDIAKMLAEEQGFEVEVKVDTLEEKLVETEEDKEEDLRPRPPVVTILGHVDHGKTSLLDAIREANVTSQEAGGITQHIGAYQAEYNDKKIVFLDTPGHEAFTAMRARGAQVTDIAIVVVAADDGVMPQTVEAINHVKAADVPIIIAVNKIDKPNANPDRVKQQLAEYELIPEDWGGDTVFVDVSALKHTGLDTLMEMILLVSEMAELKANPDKPALGTVVEAKLDKGRGPVATVLIQDGTIEVGDSIICGTIYGKVRAMVDDRGNRIEKAGPATPVEILGLNDVAEAGDMLQVVTDDKMARQISEKRSDKRREVELKKSAKVSLDDLFSQIQEGERKDLNIIAKADVQGSVEALRESLLKLSNDEVRVQVIHGGVGAVTESDVMLASASDAIIIGFNVRPEPSARKMAEREDVELRLYRVIYEALEDVKAAMTGMLAPEFKEVVLGQAEVRHLFKVSRLGTIAGCHVLEGKITRNADVRVIRDGIVIHEGKMDTLKRFKDDVREVQTGYDCGILLEKFNDYKEGDIVEAYTMEQVQPA</sequence>
<dbReference type="Gene3D" id="3.40.50.10050">
    <property type="entry name" value="Translation initiation factor IF- 2, domain 3"/>
    <property type="match status" value="1"/>
</dbReference>
<dbReference type="SUPFAM" id="SSF52156">
    <property type="entry name" value="Initiation factor IF2/eIF5b, domain 3"/>
    <property type="match status" value="1"/>
</dbReference>
<dbReference type="eggNOG" id="COG0532">
    <property type="taxonomic scope" value="Bacteria"/>
</dbReference>
<dbReference type="OrthoDB" id="9811804at2"/>
<dbReference type="FunFam" id="3.40.50.10050:FF:000001">
    <property type="entry name" value="Translation initiation factor IF-2"/>
    <property type="match status" value="1"/>
</dbReference>
<dbReference type="HAMAP" id="MF_00100_B">
    <property type="entry name" value="IF_2_B"/>
    <property type="match status" value="1"/>
</dbReference>
<dbReference type="NCBIfam" id="TIGR00487">
    <property type="entry name" value="IF-2"/>
    <property type="match status" value="1"/>
</dbReference>
<dbReference type="STRING" id="555088.DealDRAFT_2417"/>
<feature type="compositionally biased region" description="Basic residues" evidence="10">
    <location>
        <begin position="136"/>
        <end position="157"/>
    </location>
</feature>
<dbReference type="Pfam" id="PF22042">
    <property type="entry name" value="EF-G_D2"/>
    <property type="match status" value="1"/>
</dbReference>
<evidence type="ECO:0000313" key="12">
    <source>
        <dbReference type="EMBL" id="EEG76772.1"/>
    </source>
</evidence>
<dbReference type="InterPro" id="IPR006847">
    <property type="entry name" value="IF2_N"/>
</dbReference>
<dbReference type="RefSeq" id="WP_008517775.1">
    <property type="nucleotide sequence ID" value="NZ_ACJM01000013.1"/>
</dbReference>
<dbReference type="InterPro" id="IPR000178">
    <property type="entry name" value="TF_IF2_bacterial-like"/>
</dbReference>
<dbReference type="Pfam" id="PF00009">
    <property type="entry name" value="GTP_EFTU"/>
    <property type="match status" value="1"/>
</dbReference>
<dbReference type="AlphaFoldDB" id="C0GIV8"/>
<dbReference type="FunFam" id="2.40.30.10:FF:000008">
    <property type="entry name" value="Translation initiation factor IF-2"/>
    <property type="match status" value="1"/>
</dbReference>
<dbReference type="CDD" id="cd03702">
    <property type="entry name" value="IF2_mtIF2_II"/>
    <property type="match status" value="1"/>
</dbReference>
<dbReference type="GO" id="GO:0005829">
    <property type="term" value="C:cytosol"/>
    <property type="evidence" value="ECO:0007669"/>
    <property type="project" value="TreeGrafter"/>
</dbReference>
<dbReference type="InterPro" id="IPR053905">
    <property type="entry name" value="EF-G-like_DII"/>
</dbReference>
<evidence type="ECO:0000256" key="1">
    <source>
        <dbReference type="ARBA" id="ARBA00007733"/>
    </source>
</evidence>
<feature type="domain" description="Tr-type G" evidence="11">
    <location>
        <begin position="251"/>
        <end position="420"/>
    </location>
</feature>
<dbReference type="EMBL" id="ACJM01000013">
    <property type="protein sequence ID" value="EEG76772.1"/>
    <property type="molecule type" value="Genomic_DNA"/>
</dbReference>
<accession>C0GIV8</accession>
<dbReference type="NCBIfam" id="TIGR00231">
    <property type="entry name" value="small_GTP"/>
    <property type="match status" value="1"/>
</dbReference>
<dbReference type="PANTHER" id="PTHR43381:SF5">
    <property type="entry name" value="TR-TYPE G DOMAIN-CONTAINING PROTEIN"/>
    <property type="match status" value="1"/>
</dbReference>
<organism evidence="12 13">
    <name type="scientific">Dethiobacter alkaliphilus AHT 1</name>
    <dbReference type="NCBI Taxonomy" id="555088"/>
    <lineage>
        <taxon>Bacteria</taxon>
        <taxon>Bacillati</taxon>
        <taxon>Bacillota</taxon>
        <taxon>Dethiobacteria</taxon>
        <taxon>Dethiobacterales</taxon>
        <taxon>Dethiobacteraceae</taxon>
        <taxon>Dethiobacter</taxon>
    </lineage>
</organism>
<evidence type="ECO:0000256" key="8">
    <source>
        <dbReference type="HAMAP-Rule" id="MF_00100"/>
    </source>
</evidence>
<comment type="similarity">
    <text evidence="1 8 9">Belongs to the TRAFAC class translation factor GTPase superfamily. Classic translation factor GTPase family. IF-2 subfamily.</text>
</comment>
<feature type="compositionally biased region" description="Basic and acidic residues" evidence="10">
    <location>
        <begin position="100"/>
        <end position="110"/>
    </location>
</feature>
<dbReference type="InterPro" id="IPR000795">
    <property type="entry name" value="T_Tr_GTP-bd_dom"/>
</dbReference>
<gene>
    <name evidence="8" type="primary">infB</name>
    <name evidence="12" type="ORF">DealDRAFT_2417</name>
</gene>
<keyword evidence="3 8" id="KW-0396">Initiation factor</keyword>
<dbReference type="Pfam" id="PF04760">
    <property type="entry name" value="IF2_N"/>
    <property type="match status" value="2"/>
</dbReference>
<feature type="binding site" evidence="8">
    <location>
        <begin position="360"/>
        <end position="363"/>
    </location>
    <ligand>
        <name>GTP</name>
        <dbReference type="ChEBI" id="CHEBI:37565"/>
    </ligand>
</feature>
<keyword evidence="5 8" id="KW-0648">Protein biosynthesis</keyword>
<evidence type="ECO:0000313" key="13">
    <source>
        <dbReference type="Proteomes" id="UP000006443"/>
    </source>
</evidence>
<dbReference type="CDD" id="cd01887">
    <property type="entry name" value="IF2_eIF5B"/>
    <property type="match status" value="1"/>
</dbReference>
<feature type="compositionally biased region" description="Basic and acidic residues" evidence="10">
    <location>
        <begin position="67"/>
        <end position="91"/>
    </location>
</feature>
<evidence type="ECO:0000256" key="6">
    <source>
        <dbReference type="ARBA" id="ARBA00023134"/>
    </source>
</evidence>
<dbReference type="Pfam" id="PF11987">
    <property type="entry name" value="IF-2"/>
    <property type="match status" value="1"/>
</dbReference>
<evidence type="ECO:0000256" key="9">
    <source>
        <dbReference type="RuleBase" id="RU000644"/>
    </source>
</evidence>
<dbReference type="PROSITE" id="PS01176">
    <property type="entry name" value="IF2"/>
    <property type="match status" value="1"/>
</dbReference>
<dbReference type="Gene3D" id="1.10.10.2480">
    <property type="match status" value="1"/>
</dbReference>
<evidence type="ECO:0000256" key="10">
    <source>
        <dbReference type="SAM" id="MobiDB-lite"/>
    </source>
</evidence>
<dbReference type="PANTHER" id="PTHR43381">
    <property type="entry name" value="TRANSLATION INITIATION FACTOR IF-2-RELATED"/>
    <property type="match status" value="1"/>
</dbReference>
<dbReference type="InterPro" id="IPR023115">
    <property type="entry name" value="TIF_IF2_dom3"/>
</dbReference>